<reference evidence="6 7" key="1">
    <citation type="submission" date="2019-04" db="EMBL/GenBank/DDBJ databases">
        <title>Friends and foes A comparative genomics study of 23 Aspergillus species from section Flavi.</title>
        <authorList>
            <consortium name="DOE Joint Genome Institute"/>
            <person name="Kjaerbolling I."/>
            <person name="Vesth T."/>
            <person name="Frisvad J.C."/>
            <person name="Nybo J.L."/>
            <person name="Theobald S."/>
            <person name="Kildgaard S."/>
            <person name="Isbrandt T."/>
            <person name="Kuo A."/>
            <person name="Sato A."/>
            <person name="Lyhne E.K."/>
            <person name="Kogle M.E."/>
            <person name="Wiebenga A."/>
            <person name="Kun R.S."/>
            <person name="Lubbers R.J."/>
            <person name="Makela M.R."/>
            <person name="Barry K."/>
            <person name="Chovatia M."/>
            <person name="Clum A."/>
            <person name="Daum C."/>
            <person name="Haridas S."/>
            <person name="He G."/>
            <person name="LaButti K."/>
            <person name="Lipzen A."/>
            <person name="Mondo S."/>
            <person name="Riley R."/>
            <person name="Salamov A."/>
            <person name="Simmons B.A."/>
            <person name="Magnuson J.K."/>
            <person name="Henrissat B."/>
            <person name="Mortensen U.H."/>
            <person name="Larsen T.O."/>
            <person name="Devries R.P."/>
            <person name="Grigoriev I.V."/>
            <person name="Machida M."/>
            <person name="Baker S.E."/>
            <person name="Andersen M.R."/>
        </authorList>
    </citation>
    <scope>NUCLEOTIDE SEQUENCE [LARGE SCALE GENOMIC DNA]</scope>
    <source>
        <strain evidence="6 7">CBS 151.66</strain>
    </source>
</reference>
<protein>
    <submittedName>
        <fullName evidence="6">Uncharacterized protein</fullName>
    </submittedName>
</protein>
<dbReference type="OrthoDB" id="4505626at2759"/>
<dbReference type="PANTHER" id="PTHR15549:SF26">
    <property type="entry name" value="AXIAL BUDDING PATTERN PROTEIN 2-RELATED"/>
    <property type="match status" value="1"/>
</dbReference>
<keyword evidence="4 5" id="KW-0472">Membrane</keyword>
<evidence type="ECO:0000256" key="5">
    <source>
        <dbReference type="SAM" id="Phobius"/>
    </source>
</evidence>
<dbReference type="EMBL" id="ML732256">
    <property type="protein sequence ID" value="KAB8072057.1"/>
    <property type="molecule type" value="Genomic_DNA"/>
</dbReference>
<sequence length="236" mass="25244">MDLSWRNETGAWIESQDSVKNCTRIYHREGEESSFGPEGEWYLKSWWDPECKTQIGITCEGRKWKQFAPKNLSSFNVYAMPPSSVSAYLPASVSTTSASRTPSTMATSTSATPAATRAGAIAGIVVGVVAVVAILGLLFCFWSRRKRNTGGPGIAAVVSTPGPAAGPHDANLPEAVDPRTPAMSETQTQVSSVTPYSYPVTRTNKIVELLGHMAEAELSSSCQLVEVDGQSGVKRA</sequence>
<dbReference type="GO" id="GO:0016020">
    <property type="term" value="C:membrane"/>
    <property type="evidence" value="ECO:0007669"/>
    <property type="project" value="UniProtKB-SubCell"/>
</dbReference>
<evidence type="ECO:0000256" key="3">
    <source>
        <dbReference type="ARBA" id="ARBA00022989"/>
    </source>
</evidence>
<gene>
    <name evidence="6" type="ORF">BDV29DRAFT_158895</name>
</gene>
<comment type="subcellular location">
    <subcellularLocation>
        <location evidence="1">Membrane</location>
        <topology evidence="1">Single-pass membrane protein</topology>
    </subcellularLocation>
</comment>
<dbReference type="AlphaFoldDB" id="A0A5N5WWE5"/>
<keyword evidence="7" id="KW-1185">Reference proteome</keyword>
<keyword evidence="2 5" id="KW-0812">Transmembrane</keyword>
<dbReference type="PANTHER" id="PTHR15549">
    <property type="entry name" value="PAIRED IMMUNOGLOBULIN-LIKE TYPE 2 RECEPTOR"/>
    <property type="match status" value="1"/>
</dbReference>
<dbReference type="GO" id="GO:0071944">
    <property type="term" value="C:cell periphery"/>
    <property type="evidence" value="ECO:0007669"/>
    <property type="project" value="UniProtKB-ARBA"/>
</dbReference>
<evidence type="ECO:0000256" key="1">
    <source>
        <dbReference type="ARBA" id="ARBA00004167"/>
    </source>
</evidence>
<evidence type="ECO:0000313" key="6">
    <source>
        <dbReference type="EMBL" id="KAB8072057.1"/>
    </source>
</evidence>
<evidence type="ECO:0000313" key="7">
    <source>
        <dbReference type="Proteomes" id="UP000326565"/>
    </source>
</evidence>
<proteinExistence type="predicted"/>
<evidence type="ECO:0000256" key="2">
    <source>
        <dbReference type="ARBA" id="ARBA00022692"/>
    </source>
</evidence>
<name>A0A5N5WWE5_9EURO</name>
<dbReference type="Proteomes" id="UP000326565">
    <property type="component" value="Unassembled WGS sequence"/>
</dbReference>
<evidence type="ECO:0000256" key="4">
    <source>
        <dbReference type="ARBA" id="ARBA00023136"/>
    </source>
</evidence>
<accession>A0A5N5WWE5</accession>
<keyword evidence="3 5" id="KW-1133">Transmembrane helix</keyword>
<feature type="transmembrane region" description="Helical" evidence="5">
    <location>
        <begin position="118"/>
        <end position="142"/>
    </location>
</feature>
<organism evidence="6 7">
    <name type="scientific">Aspergillus leporis</name>
    <dbReference type="NCBI Taxonomy" id="41062"/>
    <lineage>
        <taxon>Eukaryota</taxon>
        <taxon>Fungi</taxon>
        <taxon>Dikarya</taxon>
        <taxon>Ascomycota</taxon>
        <taxon>Pezizomycotina</taxon>
        <taxon>Eurotiomycetes</taxon>
        <taxon>Eurotiomycetidae</taxon>
        <taxon>Eurotiales</taxon>
        <taxon>Aspergillaceae</taxon>
        <taxon>Aspergillus</taxon>
        <taxon>Aspergillus subgen. Circumdati</taxon>
    </lineage>
</organism>
<dbReference type="InterPro" id="IPR051694">
    <property type="entry name" value="Immunoregulatory_rcpt-like"/>
</dbReference>